<dbReference type="AlphaFoldDB" id="A0A845RQ55"/>
<organism evidence="1 2">
    <name type="scientific">Anaerotruncus colihominis</name>
    <dbReference type="NCBI Taxonomy" id="169435"/>
    <lineage>
        <taxon>Bacteria</taxon>
        <taxon>Bacillati</taxon>
        <taxon>Bacillota</taxon>
        <taxon>Clostridia</taxon>
        <taxon>Eubacteriales</taxon>
        <taxon>Oscillospiraceae</taxon>
        <taxon>Anaerotruncus</taxon>
    </lineage>
</organism>
<sequence>MMPCAGAAIKTENKALKLAMPVFKPAWPIDICKIVRPMPENQYYSALNKREYKNLEIYTDCPK</sequence>
<evidence type="ECO:0000313" key="1">
    <source>
        <dbReference type="EMBL" id="NBI79752.1"/>
    </source>
</evidence>
<dbReference type="EMBL" id="QXWZ01000024">
    <property type="protein sequence ID" value="NBI79752.1"/>
    <property type="molecule type" value="Genomic_DNA"/>
</dbReference>
<name>A0A845RQ55_9FIRM</name>
<evidence type="ECO:0000313" key="2">
    <source>
        <dbReference type="Proteomes" id="UP000446348"/>
    </source>
</evidence>
<comment type="caution">
    <text evidence="1">The sequence shown here is derived from an EMBL/GenBank/DDBJ whole genome shotgun (WGS) entry which is preliminary data.</text>
</comment>
<accession>A0A845RQ55</accession>
<dbReference type="Proteomes" id="UP000446348">
    <property type="component" value="Unassembled WGS sequence"/>
</dbReference>
<protein>
    <submittedName>
        <fullName evidence="1">Uncharacterized protein</fullName>
    </submittedName>
</protein>
<proteinExistence type="predicted"/>
<gene>
    <name evidence="1" type="ORF">D3Z39_12920</name>
</gene>
<reference evidence="1 2" key="1">
    <citation type="submission" date="2018-08" db="EMBL/GenBank/DDBJ databases">
        <title>Murine metabolic-syndrome-specific gut microbial biobank.</title>
        <authorList>
            <person name="Liu C."/>
        </authorList>
    </citation>
    <scope>NUCLEOTIDE SEQUENCE [LARGE SCALE GENOMIC DNA]</scope>
    <source>
        <strain evidence="1 2">X69</strain>
    </source>
</reference>